<feature type="transmembrane region" description="Helical" evidence="6">
    <location>
        <begin position="137"/>
        <end position="160"/>
    </location>
</feature>
<evidence type="ECO:0000256" key="1">
    <source>
        <dbReference type="ARBA" id="ARBA00004651"/>
    </source>
</evidence>
<dbReference type="EMBL" id="CP001941">
    <property type="protein sequence ID" value="ADD09270.1"/>
    <property type="molecule type" value="Genomic_DNA"/>
</dbReference>
<evidence type="ECO:0000259" key="7">
    <source>
        <dbReference type="Pfam" id="PF13396"/>
    </source>
</evidence>
<protein>
    <recommendedName>
        <fullName evidence="7">Cardiolipin synthase N-terminal domain-containing protein</fullName>
    </recommendedName>
</protein>
<feature type="transmembrane region" description="Helical" evidence="6">
    <location>
        <begin position="172"/>
        <end position="192"/>
    </location>
</feature>
<dbReference type="KEGG" id="abi:Aboo_1464"/>
<dbReference type="Pfam" id="PF13396">
    <property type="entry name" value="PLDc_N"/>
    <property type="match status" value="1"/>
</dbReference>
<sequence>MYILILGLIFFALLATPTASAVTEHSGSETIQANQYWYYRVSLPNGGGVEYEIKGNNTMNIYFLDQKNMALYAAGHTFTYIDKGTSLNTQHAKMYFTISNESGGTYYIVVESAGNWPVNFTYDVKYGEDLETSFFEFFGTTTCIIGGVVFLIWLAVLIWVYKDAKRRGKSGLLWFLVVLFLNILGLIIWLIVRPKNRIR</sequence>
<reference evidence="8" key="1">
    <citation type="submission" date="2010-02" db="EMBL/GenBank/DDBJ databases">
        <title>Complete sequence of Aciduliprofundum boonei T469.</title>
        <authorList>
            <consortium name="US DOE Joint Genome Institute"/>
            <person name="Lucas S."/>
            <person name="Copeland A."/>
            <person name="Lapidus A."/>
            <person name="Cheng J.-F."/>
            <person name="Bruce D."/>
            <person name="Goodwin L."/>
            <person name="Pitluck S."/>
            <person name="Saunders E."/>
            <person name="Detter J.C."/>
            <person name="Han C."/>
            <person name="Tapia R."/>
            <person name="Land M."/>
            <person name="Hauser L."/>
            <person name="Kyrpides N."/>
            <person name="Mikhailova N."/>
            <person name="Flores G."/>
            <person name="Reysenbach A.-L."/>
            <person name="Woyke T."/>
        </authorList>
    </citation>
    <scope>NUCLEOTIDE SEQUENCE</scope>
    <source>
        <strain evidence="8">T469</strain>
    </source>
</reference>
<evidence type="ECO:0000256" key="4">
    <source>
        <dbReference type="ARBA" id="ARBA00022989"/>
    </source>
</evidence>
<dbReference type="Gene3D" id="2.60.120.380">
    <property type="match status" value="1"/>
</dbReference>
<dbReference type="InterPro" id="IPR027379">
    <property type="entry name" value="CLS_N"/>
</dbReference>
<organism evidence="8 9">
    <name type="scientific">Aciduliprofundum boonei (strain DSM 19572 / T469)</name>
    <dbReference type="NCBI Taxonomy" id="439481"/>
    <lineage>
        <taxon>Archaea</taxon>
        <taxon>Methanobacteriati</taxon>
        <taxon>Thermoplasmatota</taxon>
        <taxon>DHVE2 group</taxon>
        <taxon>Candidatus Aciduliprofundum</taxon>
    </lineage>
</organism>
<dbReference type="HOGENOM" id="CLU_1369448_0_0_2"/>
<name>D3TAZ1_ACIB4</name>
<proteinExistence type="predicted"/>
<feature type="domain" description="Cardiolipin synthase N-terminal" evidence="7">
    <location>
        <begin position="152"/>
        <end position="193"/>
    </location>
</feature>
<keyword evidence="3 6" id="KW-0812">Transmembrane</keyword>
<dbReference type="AlphaFoldDB" id="D3TAZ1"/>
<evidence type="ECO:0000256" key="3">
    <source>
        <dbReference type="ARBA" id="ARBA00022692"/>
    </source>
</evidence>
<accession>D3TAZ1</accession>
<evidence type="ECO:0000256" key="5">
    <source>
        <dbReference type="ARBA" id="ARBA00023136"/>
    </source>
</evidence>
<dbReference type="Proteomes" id="UP000001400">
    <property type="component" value="Chromosome"/>
</dbReference>
<keyword evidence="4 6" id="KW-1133">Transmembrane helix</keyword>
<evidence type="ECO:0000313" key="8">
    <source>
        <dbReference type="EMBL" id="ADD09270.1"/>
    </source>
</evidence>
<keyword evidence="2" id="KW-1003">Cell membrane</keyword>
<keyword evidence="5 6" id="KW-0472">Membrane</keyword>
<evidence type="ECO:0000313" key="9">
    <source>
        <dbReference type="Proteomes" id="UP000001400"/>
    </source>
</evidence>
<comment type="subcellular location">
    <subcellularLocation>
        <location evidence="1">Cell membrane</location>
        <topology evidence="1">Multi-pass membrane protein</topology>
    </subcellularLocation>
</comment>
<keyword evidence="9" id="KW-1185">Reference proteome</keyword>
<evidence type="ECO:0000256" key="6">
    <source>
        <dbReference type="SAM" id="Phobius"/>
    </source>
</evidence>
<gene>
    <name evidence="8" type="ordered locus">Aboo_1464</name>
</gene>
<evidence type="ECO:0000256" key="2">
    <source>
        <dbReference type="ARBA" id="ARBA00022475"/>
    </source>
</evidence>
<dbReference type="GO" id="GO:0005886">
    <property type="term" value="C:plasma membrane"/>
    <property type="evidence" value="ECO:0007669"/>
    <property type="project" value="UniProtKB-SubCell"/>
</dbReference>